<organism evidence="1 2">
    <name type="scientific">Ectocarpus siliculosus</name>
    <name type="common">Brown alga</name>
    <name type="synonym">Conferva siliculosa</name>
    <dbReference type="NCBI Taxonomy" id="2880"/>
    <lineage>
        <taxon>Eukaryota</taxon>
        <taxon>Sar</taxon>
        <taxon>Stramenopiles</taxon>
        <taxon>Ochrophyta</taxon>
        <taxon>PX clade</taxon>
        <taxon>Phaeophyceae</taxon>
        <taxon>Ectocarpales</taxon>
        <taxon>Ectocarpaceae</taxon>
        <taxon>Ectocarpus</taxon>
    </lineage>
</organism>
<dbReference type="InParanoid" id="D8LMQ0"/>
<evidence type="ECO:0000313" key="2">
    <source>
        <dbReference type="Proteomes" id="UP000002630"/>
    </source>
</evidence>
<sequence length="75" mass="7906">MMLQGSRQSLSGVSLSSRFASSAFSGSRPLTVPDIDPHWGFDCAVGGETRSARARSSSFYEGDDADMLACINGEA</sequence>
<dbReference type="Proteomes" id="UP000002630">
    <property type="component" value="Unassembled WGS sequence"/>
</dbReference>
<dbReference type="EMBL" id="FN649760">
    <property type="protein sequence ID" value="CBN76226.1"/>
    <property type="molecule type" value="Genomic_DNA"/>
</dbReference>
<accession>D8LMQ0</accession>
<protein>
    <submittedName>
        <fullName evidence="1">Uncharacterized protein</fullName>
    </submittedName>
</protein>
<proteinExistence type="predicted"/>
<evidence type="ECO:0000313" key="1">
    <source>
        <dbReference type="EMBL" id="CBN76226.1"/>
    </source>
</evidence>
<reference evidence="1 2" key="1">
    <citation type="journal article" date="2010" name="Nature">
        <title>The Ectocarpus genome and the independent evolution of multicellularity in brown algae.</title>
        <authorList>
            <person name="Cock J.M."/>
            <person name="Sterck L."/>
            <person name="Rouze P."/>
            <person name="Scornet D."/>
            <person name="Allen A.E."/>
            <person name="Amoutzias G."/>
            <person name="Anthouard V."/>
            <person name="Artiguenave F."/>
            <person name="Aury J.M."/>
            <person name="Badger J.H."/>
            <person name="Beszteri B."/>
            <person name="Billiau K."/>
            <person name="Bonnet E."/>
            <person name="Bothwell J.H."/>
            <person name="Bowler C."/>
            <person name="Boyen C."/>
            <person name="Brownlee C."/>
            <person name="Carrano C.J."/>
            <person name="Charrier B."/>
            <person name="Cho G.Y."/>
            <person name="Coelho S.M."/>
            <person name="Collen J."/>
            <person name="Corre E."/>
            <person name="Da Silva C."/>
            <person name="Delage L."/>
            <person name="Delaroque N."/>
            <person name="Dittami S.M."/>
            <person name="Doulbeau S."/>
            <person name="Elias M."/>
            <person name="Farnham G."/>
            <person name="Gachon C.M."/>
            <person name="Gschloessl B."/>
            <person name="Heesch S."/>
            <person name="Jabbari K."/>
            <person name="Jubin C."/>
            <person name="Kawai H."/>
            <person name="Kimura K."/>
            <person name="Kloareg B."/>
            <person name="Kupper F.C."/>
            <person name="Lang D."/>
            <person name="Le Bail A."/>
            <person name="Leblanc C."/>
            <person name="Lerouge P."/>
            <person name="Lohr M."/>
            <person name="Lopez P.J."/>
            <person name="Martens C."/>
            <person name="Maumus F."/>
            <person name="Michel G."/>
            <person name="Miranda-Saavedra D."/>
            <person name="Morales J."/>
            <person name="Moreau H."/>
            <person name="Motomura T."/>
            <person name="Nagasato C."/>
            <person name="Napoli C.A."/>
            <person name="Nelson D.R."/>
            <person name="Nyvall-Collen P."/>
            <person name="Peters A.F."/>
            <person name="Pommier C."/>
            <person name="Potin P."/>
            <person name="Poulain J."/>
            <person name="Quesneville H."/>
            <person name="Read B."/>
            <person name="Rensing S.A."/>
            <person name="Ritter A."/>
            <person name="Rousvoal S."/>
            <person name="Samanta M."/>
            <person name="Samson G."/>
            <person name="Schroeder D.C."/>
            <person name="Segurens B."/>
            <person name="Strittmatter M."/>
            <person name="Tonon T."/>
            <person name="Tregear J.W."/>
            <person name="Valentin K."/>
            <person name="von Dassow P."/>
            <person name="Yamagishi T."/>
            <person name="Van de Peer Y."/>
            <person name="Wincker P."/>
        </authorList>
    </citation>
    <scope>NUCLEOTIDE SEQUENCE [LARGE SCALE GENOMIC DNA]</scope>
    <source>
        <strain evidence="2">Ec32 / CCAP1310/4</strain>
    </source>
</reference>
<gene>
    <name evidence="1" type="ORF">Esi_0409_0018</name>
</gene>
<keyword evidence="2" id="KW-1185">Reference proteome</keyword>
<name>D8LMQ0_ECTSI</name>
<dbReference type="AlphaFoldDB" id="D8LMQ0"/>